<dbReference type="Pfam" id="PF03372">
    <property type="entry name" value="Exo_endo_phos"/>
    <property type="match status" value="1"/>
</dbReference>
<feature type="non-terminal residue" evidence="3">
    <location>
        <position position="1"/>
    </location>
</feature>
<dbReference type="InterPro" id="IPR043502">
    <property type="entry name" value="DNA/RNA_pol_sf"/>
</dbReference>
<dbReference type="Proteomes" id="UP001189429">
    <property type="component" value="Unassembled WGS sequence"/>
</dbReference>
<keyword evidence="4" id="KW-1185">Reference proteome</keyword>
<comment type="caution">
    <text evidence="3">The sequence shown here is derived from an EMBL/GenBank/DDBJ whole genome shotgun (WGS) entry which is preliminary data.</text>
</comment>
<gene>
    <name evidence="3" type="ORF">PCOR1329_LOCUS30834</name>
</gene>
<dbReference type="EMBL" id="CAUYUJ010011980">
    <property type="protein sequence ID" value="CAK0833002.1"/>
    <property type="molecule type" value="Genomic_DNA"/>
</dbReference>
<evidence type="ECO:0000313" key="4">
    <source>
        <dbReference type="Proteomes" id="UP001189429"/>
    </source>
</evidence>
<name>A0ABN9SMC8_9DINO</name>
<evidence type="ECO:0000256" key="1">
    <source>
        <dbReference type="SAM" id="MobiDB-lite"/>
    </source>
</evidence>
<accession>A0ABN9SMC8</accession>
<dbReference type="InterPro" id="IPR036691">
    <property type="entry name" value="Endo/exonu/phosph_ase_sf"/>
</dbReference>
<evidence type="ECO:0000313" key="3">
    <source>
        <dbReference type="EMBL" id="CAK0833002.1"/>
    </source>
</evidence>
<dbReference type="SUPFAM" id="SSF56672">
    <property type="entry name" value="DNA/RNA polymerases"/>
    <property type="match status" value="1"/>
</dbReference>
<proteinExistence type="predicted"/>
<feature type="region of interest" description="Disordered" evidence="1">
    <location>
        <begin position="916"/>
        <end position="946"/>
    </location>
</feature>
<dbReference type="SUPFAM" id="SSF56219">
    <property type="entry name" value="DNase I-like"/>
    <property type="match status" value="1"/>
</dbReference>
<dbReference type="InterPro" id="IPR005135">
    <property type="entry name" value="Endo/exonuclease/phosphatase"/>
</dbReference>
<feature type="domain" description="Endonuclease/exonuclease/phosphatase" evidence="2">
    <location>
        <begin position="694"/>
        <end position="786"/>
    </location>
</feature>
<reference evidence="3" key="1">
    <citation type="submission" date="2023-10" db="EMBL/GenBank/DDBJ databases">
        <authorList>
            <person name="Chen Y."/>
            <person name="Shah S."/>
            <person name="Dougan E. K."/>
            <person name="Thang M."/>
            <person name="Chan C."/>
        </authorList>
    </citation>
    <scope>NUCLEOTIDE SEQUENCE [LARGE SCALE GENOMIC DNA]</scope>
</reference>
<organism evidence="3 4">
    <name type="scientific">Prorocentrum cordatum</name>
    <dbReference type="NCBI Taxonomy" id="2364126"/>
    <lineage>
        <taxon>Eukaryota</taxon>
        <taxon>Sar</taxon>
        <taxon>Alveolata</taxon>
        <taxon>Dinophyceae</taxon>
        <taxon>Prorocentrales</taxon>
        <taxon>Prorocentraceae</taxon>
        <taxon>Prorocentrum</taxon>
    </lineage>
</organism>
<sequence length="1495" mass="168875">RSPRIQPAFCDLIGTEGSRRETKQGTVATYKCVRANKQTVSRAQFLASSLGPKKAKAQRATHAAAQRKCNADWRSRNPERLAKLKRESRQRHRDAILARERKYYQKNKTLLQQKARRARASWTPERRAQEANNQFVYRVLAKHREFPTPHLALTSLVLEPPRVNVEGLTSQFMLNRAVLEHCRVVSKHVTLQLTLICVALEPFRVVVESFTHHIVLNRVVLEHCWVVLEHRTSQFMLNRAVLEHCRVVSKQVTLQLTLIRVVLEPFRVVVESFTHHIVLNRVVLEHCRVVFEHLTSQLMLNRAVLEHCRVVPKQGAMQLTLIRVVLEPFWVVVESFTHHIVLNRVVLELCRVVLEHRTSQLMLNRAVLEHCRVVSKQVTLQLTLICVVLEPFRVVVESFTHHIVLNRVALEHCRVVFEHLTSQLMLNRAVLEHCRVVSKQGAMQVTLIRVVLERFRHRASQLLLNRAVLEHCRVVSKQGAMQLTLIRVVLEPFRVVVESFTHEIVLNRVALEPCRAVFEHLTSQFMLNRAVLEHCRAVLERIALQLTLNQLVAPEFRRAIVETFALQFILGHVGREVFHVVVDVFTQVRGARYVLPFLLFFPLVPNPVAAEHGVIEGLTLKHFFVMLAARFFDQVAAEAVKVASINVTSLTRARAEAIFRHPQLESVTVMAWSELRLAVQRPPWLIKLAAQFGWGVACSDPPPTDVRGSTTQGGTAILWRRSVGKITVYRSSSLGHRAVAIRTANAAYVSGYGPAQGDAAWLVRAMGWTQDLADTAVLFGDLNWKPGYCREVCAGWQAATPCGPTTTAGSTPSRLLVWGGDPEHEPSHLSNTFVEGIPYHSLSIFTLTAEEQHRQLYRLHHTAEYQAHKLSFITDSEIEAIMESCDQVTPKPMATEPLVNRWRAWHARAEHALKEATTKQWTTCSRKPEREKGSMPTSQPTAAPPPHRLEETVALWRARRLHRSFNEQICHHFKGNVLLNDKHLSKFAQACMDGVVTAPPGGIPTYHRALDSLSAAITAEQQKISNSKVRSWATVFAKWSSDVYNYATPRFRAPAPAAGFDAAAMRDERKQHWDPPNYDPEPLTARWLEWAEGAEFPQSAFEEQWLPSEEEFIHSLKKATGAAGFDGWNSKEVKLLLQIAPPIITELYCLWCHTSIYAAQHAGRAPRDLALLVFPWRVVGIPKKDENESRPIGVASVLLRSWLSALALALPEVAANQWACRRRTSVVHAVSHWLSEACTAGLEMDLTKAYDNIAHRIAEEAFRKEAVPETVIMTCRLAGAGPRVCCVSDELSEAIWPTKVFVDRNDSDQILQVTAGIRRYDWSFWTSSPSAARVLRAVARVRCLESVHSTRLDAAGVARVDVDASSTAVWAKWHRSLSHRDKKFLDIFRSGATKTPTRGGEAAPCPWCRQPLASLRHMFQDCPRFDTERAAIARDLRLPSSFWRTQPRATAKSGWITYDAGRTPERRGTMQVAACRLGLAIVAATFDLNGGSSFD</sequence>
<evidence type="ECO:0000259" key="2">
    <source>
        <dbReference type="Pfam" id="PF03372"/>
    </source>
</evidence>
<protein>
    <recommendedName>
        <fullName evidence="2">Endonuclease/exonuclease/phosphatase domain-containing protein</fullName>
    </recommendedName>
</protein>